<name>A0ABP0HF86_9DINO</name>
<proteinExistence type="predicted"/>
<dbReference type="Proteomes" id="UP001642464">
    <property type="component" value="Unassembled WGS sequence"/>
</dbReference>
<organism evidence="1 2">
    <name type="scientific">Durusdinium trenchii</name>
    <dbReference type="NCBI Taxonomy" id="1381693"/>
    <lineage>
        <taxon>Eukaryota</taxon>
        <taxon>Sar</taxon>
        <taxon>Alveolata</taxon>
        <taxon>Dinophyceae</taxon>
        <taxon>Suessiales</taxon>
        <taxon>Symbiodiniaceae</taxon>
        <taxon>Durusdinium</taxon>
    </lineage>
</organism>
<sequence length="81" mass="9080">MPATLIAHFRTSHWVRFPPKAISGPSHSALPAFRWTTEVDGAKSELFQGWPHLGLPDVWDFDFVQMTPKEESPASSKLSDC</sequence>
<dbReference type="EMBL" id="CAXAMM010000559">
    <property type="protein sequence ID" value="CAK8987984.1"/>
    <property type="molecule type" value="Genomic_DNA"/>
</dbReference>
<evidence type="ECO:0000313" key="1">
    <source>
        <dbReference type="EMBL" id="CAK8987984.1"/>
    </source>
</evidence>
<reference evidence="1 2" key="1">
    <citation type="submission" date="2024-02" db="EMBL/GenBank/DDBJ databases">
        <authorList>
            <person name="Chen Y."/>
            <person name="Shah S."/>
            <person name="Dougan E. K."/>
            <person name="Thang M."/>
            <person name="Chan C."/>
        </authorList>
    </citation>
    <scope>NUCLEOTIDE SEQUENCE [LARGE SCALE GENOMIC DNA]</scope>
</reference>
<dbReference type="Gene3D" id="3.60.60.30">
    <property type="match status" value="1"/>
</dbReference>
<keyword evidence="2" id="KW-1185">Reference proteome</keyword>
<accession>A0ABP0HF86</accession>
<gene>
    <name evidence="1" type="ORF">SCF082_LOCUS1195</name>
</gene>
<evidence type="ECO:0000313" key="2">
    <source>
        <dbReference type="Proteomes" id="UP001642464"/>
    </source>
</evidence>
<comment type="caution">
    <text evidence="1">The sequence shown here is derived from an EMBL/GenBank/DDBJ whole genome shotgun (WGS) entry which is preliminary data.</text>
</comment>
<protein>
    <submittedName>
        <fullName evidence="1">Phospholipase B-like 2</fullName>
    </submittedName>
</protein>